<protein>
    <submittedName>
        <fullName evidence="1">BZ3500_MvSof-1268-A1-R1_Chr1-1g00873 protein</fullName>
    </submittedName>
</protein>
<evidence type="ECO:0000313" key="1">
    <source>
        <dbReference type="EMBL" id="SCZ88985.1"/>
    </source>
</evidence>
<name>A0A2X0KGU1_9BASI</name>
<dbReference type="Proteomes" id="UP000249723">
    <property type="component" value="Unassembled WGS sequence"/>
</dbReference>
<keyword evidence="2" id="KW-1185">Reference proteome</keyword>
<dbReference type="EMBL" id="FMWP01000013">
    <property type="protein sequence ID" value="SCZ88985.1"/>
    <property type="molecule type" value="Genomic_DNA"/>
</dbReference>
<organism evidence="1 2">
    <name type="scientific">Microbotryum saponariae</name>
    <dbReference type="NCBI Taxonomy" id="289078"/>
    <lineage>
        <taxon>Eukaryota</taxon>
        <taxon>Fungi</taxon>
        <taxon>Dikarya</taxon>
        <taxon>Basidiomycota</taxon>
        <taxon>Pucciniomycotina</taxon>
        <taxon>Microbotryomycetes</taxon>
        <taxon>Microbotryales</taxon>
        <taxon>Microbotryaceae</taxon>
        <taxon>Microbotryum</taxon>
    </lineage>
</organism>
<accession>A0A2X0KGU1</accession>
<dbReference type="AlphaFoldDB" id="A0A2X0KGU1"/>
<gene>
    <name evidence="1" type="ORF">BZ3500_MVSOF-1268-A1-R1_CHR1-1G00873</name>
</gene>
<sequence length="320" mass="36406">MHANALSPNLSPSPPSLFGVAPDGCFTRHLFDIRIRLQAANQRTPFTLSRRTPNQHRRPWWDHAVRKTRKLLPQDWIRYFEAWASVTTLNPPELSKSQNLERWVTHVLFFPAGHGIELSVNPTLFRGPDGEVMAPSSFVNATKRHHAFLYPPILPKVHQKVFSLPEQRWNAWWKTLRKVGRVHSDAEDSAHLLSLGSLHPGSQVASSNSPHPNNRSASCVMCLSEAPESLAHLAVGCPFARRLWSALSQAPHPDFVAFVCPVVSRSERRLVELRLLFFHSIWKLCRRRRFSSDPLEPITETTLEELRASIQESKGRLVSL</sequence>
<proteinExistence type="predicted"/>
<evidence type="ECO:0000313" key="2">
    <source>
        <dbReference type="Proteomes" id="UP000249723"/>
    </source>
</evidence>
<dbReference type="OrthoDB" id="2539762at2759"/>
<reference evidence="2" key="1">
    <citation type="submission" date="2016-10" db="EMBL/GenBank/DDBJ databases">
        <authorList>
            <person name="Jeantristanb JTB J.-T."/>
            <person name="Ricardo R."/>
        </authorList>
    </citation>
    <scope>NUCLEOTIDE SEQUENCE [LARGE SCALE GENOMIC DNA]</scope>
</reference>